<gene>
    <name evidence="1" type="ORF">P256_00061</name>
</gene>
<dbReference type="HOGENOM" id="CLU_161812_0_0_6"/>
<dbReference type="RefSeq" id="WP_023271669.1">
    <property type="nucleotide sequence ID" value="NZ_KI530712.1"/>
</dbReference>
<dbReference type="EMBL" id="AYER01000001">
    <property type="protein sequence ID" value="ESK41076.1"/>
    <property type="molecule type" value="Genomic_DNA"/>
</dbReference>
<reference evidence="1 2" key="1">
    <citation type="submission" date="2013-10" db="EMBL/GenBank/DDBJ databases">
        <title>The Genome Sequence of Acinetobacter nectaris CIP 110549.</title>
        <authorList>
            <consortium name="The Broad Institute Genomics Platform"/>
            <consortium name="The Broad Institute Genome Sequencing Center for Infectious Disease"/>
            <person name="Cerqueira G."/>
            <person name="Feldgarden M."/>
            <person name="Courvalin P."/>
            <person name="Grillot-Courvalin C."/>
            <person name="Clermont D."/>
            <person name="Rocha E."/>
            <person name="Yoon E.-J."/>
            <person name="Nemec A."/>
            <person name="Young S.K."/>
            <person name="Zeng Q."/>
            <person name="Gargeya S."/>
            <person name="Fitzgerald M."/>
            <person name="Abouelleil A."/>
            <person name="Alvarado L."/>
            <person name="Berlin A.M."/>
            <person name="Chapman S.B."/>
            <person name="Gainer-Dewar J."/>
            <person name="Goldberg J."/>
            <person name="Gnerre S."/>
            <person name="Griggs A."/>
            <person name="Gujja S."/>
            <person name="Hansen M."/>
            <person name="Howarth C."/>
            <person name="Imamovic A."/>
            <person name="Ireland A."/>
            <person name="Larimer J."/>
            <person name="McCowan C."/>
            <person name="Murphy C."/>
            <person name="Pearson M."/>
            <person name="Poon T.W."/>
            <person name="Priest M."/>
            <person name="Roberts A."/>
            <person name="Saif S."/>
            <person name="Shea T."/>
            <person name="Sykes S."/>
            <person name="Wortman J."/>
            <person name="Nusbaum C."/>
            <person name="Birren B."/>
        </authorList>
    </citation>
    <scope>NUCLEOTIDE SEQUENCE [LARGE SCALE GENOMIC DNA]</scope>
    <source>
        <strain evidence="1 2">CIP 110549</strain>
    </source>
</reference>
<name>V2TSY2_9GAMM</name>
<evidence type="ECO:0000313" key="2">
    <source>
        <dbReference type="Proteomes" id="UP000023785"/>
    </source>
</evidence>
<organism evidence="1 2">
    <name type="scientific">Acinetobacter nectaris CIP 110549</name>
    <dbReference type="NCBI Taxonomy" id="1392540"/>
    <lineage>
        <taxon>Bacteria</taxon>
        <taxon>Pseudomonadati</taxon>
        <taxon>Pseudomonadota</taxon>
        <taxon>Gammaproteobacteria</taxon>
        <taxon>Moraxellales</taxon>
        <taxon>Moraxellaceae</taxon>
        <taxon>Acinetobacter</taxon>
    </lineage>
</organism>
<comment type="caution">
    <text evidence="1">The sequence shown here is derived from an EMBL/GenBank/DDBJ whole genome shotgun (WGS) entry which is preliminary data.</text>
</comment>
<evidence type="ECO:0008006" key="3">
    <source>
        <dbReference type="Google" id="ProtNLM"/>
    </source>
</evidence>
<dbReference type="AlphaFoldDB" id="V2TSY2"/>
<dbReference type="Proteomes" id="UP000023785">
    <property type="component" value="Unassembled WGS sequence"/>
</dbReference>
<accession>V2TSY2</accession>
<dbReference type="OrthoDB" id="6571385at2"/>
<evidence type="ECO:0000313" key="1">
    <source>
        <dbReference type="EMBL" id="ESK41076.1"/>
    </source>
</evidence>
<dbReference type="eggNOG" id="ENOG5031QSY">
    <property type="taxonomic scope" value="Bacteria"/>
</dbReference>
<keyword evidence="2" id="KW-1185">Reference proteome</keyword>
<dbReference type="STRING" id="1392540.P256_00061"/>
<sequence length="131" mass="14121">MTTFITSDQVDEVLGSSWASDQATKNKAVLKANAYMTSLRLANFDPKNIPQDMINAGAYIASVASSGQLFAQKENSGVVLSSMVKADGVETTETYAGINTENESLLPDDLQFALALLSSYRSNPLAFNVFR</sequence>
<protein>
    <recommendedName>
        <fullName evidence="3">Protein singed</fullName>
    </recommendedName>
</protein>
<dbReference type="PATRIC" id="fig|1392540.3.peg.58"/>
<proteinExistence type="predicted"/>